<organism evidence="3 4">
    <name type="scientific">Sarcoptes scabiei</name>
    <name type="common">Itch mite</name>
    <name type="synonym">Acarus scabiei</name>
    <dbReference type="NCBI Taxonomy" id="52283"/>
    <lineage>
        <taxon>Eukaryota</taxon>
        <taxon>Metazoa</taxon>
        <taxon>Ecdysozoa</taxon>
        <taxon>Arthropoda</taxon>
        <taxon>Chelicerata</taxon>
        <taxon>Arachnida</taxon>
        <taxon>Acari</taxon>
        <taxon>Acariformes</taxon>
        <taxon>Sarcoptiformes</taxon>
        <taxon>Astigmata</taxon>
        <taxon>Psoroptidia</taxon>
        <taxon>Sarcoptoidea</taxon>
        <taxon>Sarcoptidae</taxon>
        <taxon>Sarcoptinae</taxon>
        <taxon>Sarcoptes</taxon>
    </lineage>
</organism>
<evidence type="ECO:0000256" key="1">
    <source>
        <dbReference type="ARBA" id="ARBA00022614"/>
    </source>
</evidence>
<dbReference type="InterPro" id="IPR003591">
    <property type="entry name" value="Leu-rich_rpt_typical-subtyp"/>
</dbReference>
<keyword evidence="1" id="KW-0433">Leucine-rich repeat</keyword>
<accession>A0A132A0T8</accession>
<dbReference type="GO" id="GO:0005737">
    <property type="term" value="C:cytoplasm"/>
    <property type="evidence" value="ECO:0007669"/>
    <property type="project" value="TreeGrafter"/>
</dbReference>
<sequence length="593" mass="67150">MNEAMNSKKSINWNELLKKKPREIIFSEKNIPDLIDEDNVLNENLFRLKNLNFLEITNCNALNCLDSRISKLENLTNLVLQGNRLQTVPGELGVLSKLKCLNLSCNQIETLPGNIFNDFKSLQTLNLEQNKLRSLPDMSSLSSLITFKCGSNSLNEFPSSLCDKIRKNRQLSSQSSMPVYEGGAVHLSSLDLSHNNIPSLPPSIGSLVSIRIIQLNFNRLDSIPIEIINCSKLKEIDLNNNPIKDRRLMKIIEQCKTKKVLDYLRAMSDKIADDCPGTNENGLNSLVDEEKNKPEYTIQVLSKKVDEKFSVLVSKLIADQRKIVACILHKVDLTNNKSMRKFLSIQTSKAIVHSSFEINYCLLIPELHQGICDNRQKATIATHDLKKLLPPEPTYSSKVGNDSNKIEPAITAGLNGTDRCVYFDGKVPTRIRFIPLGRSNEMSALEFYRCLNDEADQYRKEKKRNNISGIHKYIHLLKGKQLYPVLSDFRENVLSVPPLTNSEYSKIEPETVSVFVEVTGQSVLICRQVMNELIHSFLTASITDENGISKNIFADNCMYIEPVHVEAAESRQLIVKYPTRIDLDFSDVQVLFE</sequence>
<keyword evidence="2" id="KW-0677">Repeat</keyword>
<evidence type="ECO:0000313" key="4">
    <source>
        <dbReference type="Proteomes" id="UP000616769"/>
    </source>
</evidence>
<name>A0A132A0T8_SARSC</name>
<dbReference type="SUPFAM" id="SSF52058">
    <property type="entry name" value="L domain-like"/>
    <property type="match status" value="1"/>
</dbReference>
<dbReference type="InterPro" id="IPR001611">
    <property type="entry name" value="Leu-rich_rpt"/>
</dbReference>
<dbReference type="SMART" id="SM00369">
    <property type="entry name" value="LRR_TYP"/>
    <property type="match status" value="5"/>
</dbReference>
<comment type="caution">
    <text evidence="3">The sequence shown here is derived from an EMBL/GenBank/DDBJ whole genome shotgun (WGS) entry which is preliminary data.</text>
</comment>
<dbReference type="EMBL" id="JXLN01009912">
    <property type="protein sequence ID" value="KPM04692.1"/>
    <property type="molecule type" value="Genomic_DNA"/>
</dbReference>
<dbReference type="Gene3D" id="3.50.40.10">
    <property type="entry name" value="Phenylalanyl-trna Synthetase, Chain B, domain 3"/>
    <property type="match status" value="1"/>
</dbReference>
<dbReference type="VEuPathDB" id="VectorBase:SSCA004446"/>
<dbReference type="PANTHER" id="PTHR48051">
    <property type="match status" value="1"/>
</dbReference>
<dbReference type="Proteomes" id="UP000616769">
    <property type="component" value="Unassembled WGS sequence"/>
</dbReference>
<protein>
    <submittedName>
        <fullName evidence="3">Phenylalanyl-tRNA synthetase beta chain-like protein</fullName>
    </submittedName>
</protein>
<dbReference type="AlphaFoldDB" id="A0A132A0T8"/>
<dbReference type="Gene3D" id="3.80.10.10">
    <property type="entry name" value="Ribonuclease Inhibitor"/>
    <property type="match status" value="2"/>
</dbReference>
<gene>
    <name evidence="3" type="ORF">QR98_0031450</name>
</gene>
<dbReference type="InterPro" id="IPR032675">
    <property type="entry name" value="LRR_dom_sf"/>
</dbReference>
<dbReference type="PROSITE" id="PS51450">
    <property type="entry name" value="LRR"/>
    <property type="match status" value="3"/>
</dbReference>
<dbReference type="OrthoDB" id="67933at2759"/>
<dbReference type="InterPro" id="IPR050216">
    <property type="entry name" value="LRR_domain-containing"/>
</dbReference>
<dbReference type="SMART" id="SM00364">
    <property type="entry name" value="LRR_BAC"/>
    <property type="match status" value="4"/>
</dbReference>
<reference evidence="3 4" key="1">
    <citation type="journal article" date="2015" name="Parasit. Vectors">
        <title>Draft genome of the scabies mite.</title>
        <authorList>
            <person name="Rider S.D.Jr."/>
            <person name="Morgan M.S."/>
            <person name="Arlian L.G."/>
        </authorList>
    </citation>
    <scope>NUCLEOTIDE SEQUENCE [LARGE SCALE GENOMIC DNA]</scope>
    <source>
        <strain evidence="3">Arlian Lab</strain>
    </source>
</reference>
<dbReference type="Pfam" id="PF13855">
    <property type="entry name" value="LRR_8"/>
    <property type="match status" value="2"/>
</dbReference>
<dbReference type="InterPro" id="IPR020825">
    <property type="entry name" value="Phe-tRNA_synthase-like_B3/B4"/>
</dbReference>
<dbReference type="PANTHER" id="PTHR48051:SF1">
    <property type="entry name" value="RAS SUPPRESSOR PROTEIN 1"/>
    <property type="match status" value="1"/>
</dbReference>
<proteinExistence type="predicted"/>
<evidence type="ECO:0000313" key="3">
    <source>
        <dbReference type="EMBL" id="KPM04692.1"/>
    </source>
</evidence>
<evidence type="ECO:0000256" key="2">
    <source>
        <dbReference type="ARBA" id="ARBA00022737"/>
    </source>
</evidence>